<organism evidence="2 3">
    <name type="scientific">Legionella longbeachae serogroup 1 (strain NSW150)</name>
    <dbReference type="NCBI Taxonomy" id="661367"/>
    <lineage>
        <taxon>Bacteria</taxon>
        <taxon>Pseudomonadati</taxon>
        <taxon>Pseudomonadota</taxon>
        <taxon>Gammaproteobacteria</taxon>
        <taxon>Legionellales</taxon>
        <taxon>Legionellaceae</taxon>
        <taxon>Legionella</taxon>
    </lineage>
</organism>
<dbReference type="Proteomes" id="UP000001060">
    <property type="component" value="Chromosome"/>
</dbReference>
<dbReference type="RefSeq" id="WP_003632574.1">
    <property type="nucleotide sequence ID" value="NC_013861.1"/>
</dbReference>
<dbReference type="SMART" id="SM00698">
    <property type="entry name" value="MORN"/>
    <property type="match status" value="3"/>
</dbReference>
<dbReference type="Pfam" id="PF02493">
    <property type="entry name" value="MORN"/>
    <property type="match status" value="3"/>
</dbReference>
<dbReference type="SUPFAM" id="SSF82185">
    <property type="entry name" value="Histone H3 K4-specific methyltransferase SET7/9 N-terminal domain"/>
    <property type="match status" value="1"/>
</dbReference>
<proteinExistence type="predicted"/>
<keyword evidence="1" id="KW-0677">Repeat</keyword>
<reference evidence="2 3" key="1">
    <citation type="journal article" date="2010" name="PLoS Genet.">
        <title>Analysis of the Legionella longbeachae genome and transcriptome uncovers unique strategies to cause Legionnaires' disease.</title>
        <authorList>
            <person name="Cazalet C."/>
            <person name="Gomez-Valero L."/>
            <person name="Rusniok C."/>
            <person name="Lomma M."/>
            <person name="Dervins-Ravault D."/>
            <person name="Newton H."/>
            <person name="Sansom F."/>
            <person name="Jarraud S."/>
            <person name="Zidane N."/>
            <person name="Ma L."/>
            <person name="Bouchier C."/>
            <person name="Etienne J."/>
            <person name="Hartland E."/>
            <person name="Buchrieser C."/>
        </authorList>
    </citation>
    <scope>NUCLEOTIDE SEQUENCE [LARGE SCALE GENOMIC DNA]</scope>
    <source>
        <strain evidence="2 3">NSW150</strain>
    </source>
</reference>
<dbReference type="KEGG" id="llo:LLO_0793"/>
<name>D3HQG7_LEGLN</name>
<accession>D3HQG7</accession>
<dbReference type="EMBL" id="FN650140">
    <property type="protein sequence ID" value="CBJ11137.1"/>
    <property type="molecule type" value="Genomic_DNA"/>
</dbReference>
<gene>
    <name evidence="2" type="ordered locus">LLO_0793</name>
</gene>
<sequence>MKFFNSTNQTSSSPNLARKKVSWFSKLLGCFFFAPPDDEQSTTYVDTRSFRSIPSKQSEYTYPDGGTYTGPISNNLPNGRGILKYQTHTIKGIFNNGKLPDPGSIEFSNGDFYEGNIVNGMPHGKGRYKDSKGNIYTGWFKNGEKDGSGTIEYKDKTSINGQFSNGQLNLINRIVLSREVNIENEIFKYKGPTLNGQLWGWGEITFSDSHVIGSIKGHFANGKLICKNHTHCMVADEHGNQIKKDRQKIMGEVMKANQILDKFNLENEYNTFSGSVITDFLENSESNLDNVLTRMEISESLDYQTVARTRF</sequence>
<dbReference type="AlphaFoldDB" id="D3HQG7"/>
<dbReference type="PANTHER" id="PTHR43215">
    <property type="entry name" value="RADIAL SPOKE HEAD 1 HOMOLOG"/>
    <property type="match status" value="1"/>
</dbReference>
<dbReference type="HOGENOM" id="CLU_893686_0_0_6"/>
<dbReference type="GeneID" id="40925027"/>
<protein>
    <submittedName>
        <fullName evidence="2">MORN repeat protein</fullName>
    </submittedName>
</protein>
<evidence type="ECO:0000313" key="3">
    <source>
        <dbReference type="Proteomes" id="UP000001060"/>
    </source>
</evidence>
<dbReference type="STRING" id="661367.LLO_0793"/>
<dbReference type="Gene3D" id="2.20.110.10">
    <property type="entry name" value="Histone H3 K4-specific methyltransferase SET7/9 N-terminal domain"/>
    <property type="match status" value="1"/>
</dbReference>
<evidence type="ECO:0000313" key="2">
    <source>
        <dbReference type="EMBL" id="CBJ11137.1"/>
    </source>
</evidence>
<dbReference type="eggNOG" id="COG4642">
    <property type="taxonomic scope" value="Bacteria"/>
</dbReference>
<dbReference type="InterPro" id="IPR003409">
    <property type="entry name" value="MORN"/>
</dbReference>
<evidence type="ECO:0000256" key="1">
    <source>
        <dbReference type="ARBA" id="ARBA00022737"/>
    </source>
</evidence>
<dbReference type="PANTHER" id="PTHR43215:SF14">
    <property type="entry name" value="RADIAL SPOKE HEAD 1 HOMOLOG"/>
    <property type="match status" value="1"/>
</dbReference>
<dbReference type="OrthoDB" id="345222at2"/>
<keyword evidence="3" id="KW-1185">Reference proteome</keyword>